<proteinExistence type="predicted"/>
<accession>A0ABS8VCF1</accession>
<sequence>MEFPPAPTKLQFLFKAMPIIIMRHLWKRRNARRYGKDINIFQMTMMIQQTAQRFIKARYPWINLPGQWDGISTSSYKATMLIQSNSNNHHVAFVEKEEC</sequence>
<keyword evidence="2" id="KW-1185">Reference proteome</keyword>
<dbReference type="Proteomes" id="UP000823775">
    <property type="component" value="Unassembled WGS sequence"/>
</dbReference>
<evidence type="ECO:0000313" key="1">
    <source>
        <dbReference type="EMBL" id="MCD9644374.1"/>
    </source>
</evidence>
<organism evidence="1 2">
    <name type="scientific">Datura stramonium</name>
    <name type="common">Jimsonweed</name>
    <name type="synonym">Common thornapple</name>
    <dbReference type="NCBI Taxonomy" id="4076"/>
    <lineage>
        <taxon>Eukaryota</taxon>
        <taxon>Viridiplantae</taxon>
        <taxon>Streptophyta</taxon>
        <taxon>Embryophyta</taxon>
        <taxon>Tracheophyta</taxon>
        <taxon>Spermatophyta</taxon>
        <taxon>Magnoliopsida</taxon>
        <taxon>eudicotyledons</taxon>
        <taxon>Gunneridae</taxon>
        <taxon>Pentapetalae</taxon>
        <taxon>asterids</taxon>
        <taxon>lamiids</taxon>
        <taxon>Solanales</taxon>
        <taxon>Solanaceae</taxon>
        <taxon>Solanoideae</taxon>
        <taxon>Datureae</taxon>
        <taxon>Datura</taxon>
    </lineage>
</organism>
<evidence type="ECO:0000313" key="2">
    <source>
        <dbReference type="Proteomes" id="UP000823775"/>
    </source>
</evidence>
<dbReference type="EMBL" id="JACEIK010004132">
    <property type="protein sequence ID" value="MCD9644374.1"/>
    <property type="molecule type" value="Genomic_DNA"/>
</dbReference>
<reference evidence="1 2" key="1">
    <citation type="journal article" date="2021" name="BMC Genomics">
        <title>Datura genome reveals duplications of psychoactive alkaloid biosynthetic genes and high mutation rate following tissue culture.</title>
        <authorList>
            <person name="Rajewski A."/>
            <person name="Carter-House D."/>
            <person name="Stajich J."/>
            <person name="Litt A."/>
        </authorList>
    </citation>
    <scope>NUCLEOTIDE SEQUENCE [LARGE SCALE GENOMIC DNA]</scope>
    <source>
        <strain evidence="1">AR-01</strain>
    </source>
</reference>
<protein>
    <submittedName>
        <fullName evidence="1">Uncharacterized protein</fullName>
    </submittedName>
</protein>
<gene>
    <name evidence="1" type="ORF">HAX54_032572</name>
</gene>
<comment type="caution">
    <text evidence="1">The sequence shown here is derived from an EMBL/GenBank/DDBJ whole genome shotgun (WGS) entry which is preliminary data.</text>
</comment>
<name>A0ABS8VCF1_DATST</name>